<dbReference type="RefSeq" id="WP_258824244.1">
    <property type="nucleotide sequence ID" value="NZ_JANUHB010000006.1"/>
</dbReference>
<evidence type="ECO:0000313" key="2">
    <source>
        <dbReference type="EMBL" id="MCS0810417.1"/>
    </source>
</evidence>
<organism evidence="2 3">
    <name type="scientific">Massilia agilis</name>
    <dbReference type="NCBI Taxonomy" id="1811226"/>
    <lineage>
        <taxon>Bacteria</taxon>
        <taxon>Pseudomonadati</taxon>
        <taxon>Pseudomonadota</taxon>
        <taxon>Betaproteobacteria</taxon>
        <taxon>Burkholderiales</taxon>
        <taxon>Oxalobacteraceae</taxon>
        <taxon>Telluria group</taxon>
        <taxon>Massilia</taxon>
    </lineage>
</organism>
<proteinExistence type="predicted"/>
<sequence length="105" mass="11304">MIVGTMPLVLGLIWIVSVIFYAQTHKGQMGGSDAFLMIGVLFITYSFAFLVGGGSALWSALVARGNPDARTRASTLVRRFVCILLGAPLAGYFGLNLFSFLLSLR</sequence>
<comment type="caution">
    <text evidence="2">The sequence shown here is derived from an EMBL/GenBank/DDBJ whole genome shotgun (WGS) entry which is preliminary data.</text>
</comment>
<evidence type="ECO:0008006" key="4">
    <source>
        <dbReference type="Google" id="ProtNLM"/>
    </source>
</evidence>
<evidence type="ECO:0000256" key="1">
    <source>
        <dbReference type="SAM" id="Phobius"/>
    </source>
</evidence>
<gene>
    <name evidence="2" type="ORF">NX774_21045</name>
</gene>
<keyword evidence="1" id="KW-0472">Membrane</keyword>
<feature type="transmembrane region" description="Helical" evidence="1">
    <location>
        <begin position="34"/>
        <end position="59"/>
    </location>
</feature>
<accession>A0ABT2DGG5</accession>
<protein>
    <recommendedName>
        <fullName evidence="4">Transmembrane protein</fullName>
    </recommendedName>
</protein>
<dbReference type="Proteomes" id="UP001206126">
    <property type="component" value="Unassembled WGS sequence"/>
</dbReference>
<keyword evidence="1" id="KW-1133">Transmembrane helix</keyword>
<feature type="transmembrane region" description="Helical" evidence="1">
    <location>
        <begin position="80"/>
        <end position="102"/>
    </location>
</feature>
<keyword evidence="1" id="KW-0812">Transmembrane</keyword>
<evidence type="ECO:0000313" key="3">
    <source>
        <dbReference type="Proteomes" id="UP001206126"/>
    </source>
</evidence>
<name>A0ABT2DGG5_9BURK</name>
<dbReference type="EMBL" id="JANUHB010000006">
    <property type="protein sequence ID" value="MCS0810417.1"/>
    <property type="molecule type" value="Genomic_DNA"/>
</dbReference>
<reference evidence="2 3" key="1">
    <citation type="submission" date="2022-08" db="EMBL/GenBank/DDBJ databases">
        <title>Reclassification of Massilia species as members of the genera Telluria, Duganella, Pseudoduganella, Mokoshia gen. nov. and Zemynaea gen. nov. using orthogonal and non-orthogonal genome-based approaches.</title>
        <authorList>
            <person name="Bowman J.P."/>
        </authorList>
    </citation>
    <scope>NUCLEOTIDE SEQUENCE [LARGE SCALE GENOMIC DNA]</scope>
    <source>
        <strain evidence="2 3">JCM 31605</strain>
    </source>
</reference>
<keyword evidence="3" id="KW-1185">Reference proteome</keyword>